<dbReference type="InterPro" id="IPR007197">
    <property type="entry name" value="rSAM"/>
</dbReference>
<organism evidence="12 13">
    <name type="scientific">Coemansia asiatica</name>
    <dbReference type="NCBI Taxonomy" id="1052880"/>
    <lineage>
        <taxon>Eukaryota</taxon>
        <taxon>Fungi</taxon>
        <taxon>Fungi incertae sedis</taxon>
        <taxon>Zoopagomycota</taxon>
        <taxon>Kickxellomycotina</taxon>
        <taxon>Kickxellomycetes</taxon>
        <taxon>Kickxellales</taxon>
        <taxon>Kickxellaceae</taxon>
        <taxon>Coemansia</taxon>
    </lineage>
</organism>
<dbReference type="GO" id="GO:0005739">
    <property type="term" value="C:mitochondrion"/>
    <property type="evidence" value="ECO:0007669"/>
    <property type="project" value="TreeGrafter"/>
</dbReference>
<evidence type="ECO:0000256" key="1">
    <source>
        <dbReference type="ARBA" id="ARBA00006100"/>
    </source>
</evidence>
<dbReference type="GO" id="GO:0006779">
    <property type="term" value="P:porphyrin-containing compound biosynthetic process"/>
    <property type="evidence" value="ECO:0007669"/>
    <property type="project" value="InterPro"/>
</dbReference>
<gene>
    <name evidence="12" type="primary">RSAD1</name>
    <name evidence="12" type="ORF">LPJ64_005151</name>
</gene>
<dbReference type="Proteomes" id="UP001145021">
    <property type="component" value="Unassembled WGS sequence"/>
</dbReference>
<evidence type="ECO:0000256" key="3">
    <source>
        <dbReference type="ARBA" id="ARBA00022617"/>
    </source>
</evidence>
<evidence type="ECO:0000256" key="2">
    <source>
        <dbReference type="ARBA" id="ARBA00014678"/>
    </source>
</evidence>
<dbReference type="GO" id="GO:0004109">
    <property type="term" value="F:coproporphyrinogen oxidase activity"/>
    <property type="evidence" value="ECO:0007669"/>
    <property type="project" value="InterPro"/>
</dbReference>
<dbReference type="GO" id="GO:0051539">
    <property type="term" value="F:4 iron, 4 sulfur cluster binding"/>
    <property type="evidence" value="ECO:0007669"/>
    <property type="project" value="InterPro"/>
</dbReference>
<evidence type="ECO:0000256" key="8">
    <source>
        <dbReference type="ARBA" id="ARBA00023186"/>
    </source>
</evidence>
<dbReference type="SUPFAM" id="SSF102114">
    <property type="entry name" value="Radical SAM enzymes"/>
    <property type="match status" value="1"/>
</dbReference>
<keyword evidence="3" id="KW-0349">Heme</keyword>
<dbReference type="NCBIfam" id="TIGR00539">
    <property type="entry name" value="hemN_rel"/>
    <property type="match status" value="1"/>
</dbReference>
<evidence type="ECO:0000256" key="6">
    <source>
        <dbReference type="ARBA" id="ARBA00023004"/>
    </source>
</evidence>
<dbReference type="PANTHER" id="PTHR13932:SF5">
    <property type="entry name" value="RADICAL S-ADENOSYL METHIONINE DOMAIN-CONTAINING PROTEIN 1, MITOCHONDRIAL"/>
    <property type="match status" value="1"/>
</dbReference>
<dbReference type="InterPro" id="IPR010723">
    <property type="entry name" value="HemN_C"/>
</dbReference>
<feature type="domain" description="Radical SAM core" evidence="11">
    <location>
        <begin position="2"/>
        <end position="241"/>
    </location>
</feature>
<sequence length="404" mass="45247">MLLSKTPVSLYVHWPYCTFLCKFCAFAKARVPKHGIDHDRITNALLRELQTTLTPHRRDKQLRSIYFGGGTPSLARPKDIARIIEQAHALVPLALDAEITLESNPTLAEVSKMREFRAAGINRCSIGVQTLDDATLASMGRLHRGIDGLAAVDRARDVFPGRVTFDMIFGFAGQTLQRWENELETALDHADRHISVYQLTVEPGTPLSRDHLLRRVVLPEDDVQTQMYERAVEICALHGFRHYEVSSYAADADAESKHNRGYWLGQQYLGVGPSAHSRFVDPANGQRVRSVRIPDTKRWLQSCESMGHGTASETSVGGLEAMQEAVVLGLRMAEGIEDRRFRDVSGGRSLDRFLCMDRVRQLAEQGYLTWSQGPDSACLAPTERGLQVVDSILVDIIPDHCKWE</sequence>
<name>A0A9W7XI87_9FUNG</name>
<keyword evidence="6" id="KW-0408">Iron</keyword>
<dbReference type="Pfam" id="PF04055">
    <property type="entry name" value="Radical_SAM"/>
    <property type="match status" value="1"/>
</dbReference>
<dbReference type="SFLD" id="SFLDS00029">
    <property type="entry name" value="Radical_SAM"/>
    <property type="match status" value="2"/>
</dbReference>
<dbReference type="CDD" id="cd01335">
    <property type="entry name" value="Radical_SAM"/>
    <property type="match status" value="1"/>
</dbReference>
<dbReference type="SFLD" id="SFLDG01065">
    <property type="entry name" value="anaerobic_coproporphyrinogen-I"/>
    <property type="match status" value="2"/>
</dbReference>
<evidence type="ECO:0000313" key="13">
    <source>
        <dbReference type="Proteomes" id="UP001145021"/>
    </source>
</evidence>
<keyword evidence="5" id="KW-0479">Metal-binding</keyword>
<comment type="caution">
    <text evidence="12">The sequence shown here is derived from an EMBL/GenBank/DDBJ whole genome shotgun (WGS) entry which is preliminary data.</text>
</comment>
<evidence type="ECO:0000256" key="5">
    <source>
        <dbReference type="ARBA" id="ARBA00022723"/>
    </source>
</evidence>
<dbReference type="GO" id="GO:0046872">
    <property type="term" value="F:metal ion binding"/>
    <property type="evidence" value="ECO:0007669"/>
    <property type="project" value="UniProtKB-KW"/>
</dbReference>
<dbReference type="InterPro" id="IPR013785">
    <property type="entry name" value="Aldolase_TIM"/>
</dbReference>
<dbReference type="Gene3D" id="3.20.20.70">
    <property type="entry name" value="Aldolase class I"/>
    <property type="match status" value="1"/>
</dbReference>
<dbReference type="InterPro" id="IPR058240">
    <property type="entry name" value="rSAM_sf"/>
</dbReference>
<evidence type="ECO:0000313" key="12">
    <source>
        <dbReference type="EMBL" id="KAJ1643033.1"/>
    </source>
</evidence>
<protein>
    <recommendedName>
        <fullName evidence="2">Radical S-adenosyl methionine domain-containing protein 1, mitochondrial</fullName>
    </recommendedName>
    <alternativeName>
        <fullName evidence="9">Putative heme chaperone</fullName>
    </alternativeName>
</protein>
<dbReference type="PANTHER" id="PTHR13932">
    <property type="entry name" value="COPROPORPHYRINIGEN III OXIDASE"/>
    <property type="match status" value="1"/>
</dbReference>
<dbReference type="InterPro" id="IPR004559">
    <property type="entry name" value="HemW-like"/>
</dbReference>
<evidence type="ECO:0000259" key="11">
    <source>
        <dbReference type="PROSITE" id="PS51918"/>
    </source>
</evidence>
<reference evidence="12" key="1">
    <citation type="submission" date="2022-07" db="EMBL/GenBank/DDBJ databases">
        <title>Phylogenomic reconstructions and comparative analyses of Kickxellomycotina fungi.</title>
        <authorList>
            <person name="Reynolds N.K."/>
            <person name="Stajich J.E."/>
            <person name="Barry K."/>
            <person name="Grigoriev I.V."/>
            <person name="Crous P."/>
            <person name="Smith M.E."/>
        </authorList>
    </citation>
    <scope>NUCLEOTIDE SEQUENCE</scope>
    <source>
        <strain evidence="12">NBRC 105413</strain>
    </source>
</reference>
<keyword evidence="8" id="KW-0143">Chaperone</keyword>
<dbReference type="PROSITE" id="PS51918">
    <property type="entry name" value="RADICAL_SAM"/>
    <property type="match status" value="1"/>
</dbReference>
<dbReference type="InterPro" id="IPR034505">
    <property type="entry name" value="Coproporphyrinogen-III_oxidase"/>
</dbReference>
<keyword evidence="13" id="KW-1185">Reference proteome</keyword>
<comment type="function">
    <text evidence="10">May be a heme chaperone, appears to bind heme. Homologous bacterial proteins do not have oxygen-independent coproporphyrinogen-III oxidase activity. Binds 1 [4Fe-4S] cluster. The cluster is coordinated with 3 cysteines and an exchangeable S-adenosyl-L-methionine.</text>
</comment>
<evidence type="ECO:0000256" key="7">
    <source>
        <dbReference type="ARBA" id="ARBA00023014"/>
    </source>
</evidence>
<keyword evidence="4" id="KW-0949">S-adenosyl-L-methionine</keyword>
<evidence type="ECO:0000256" key="9">
    <source>
        <dbReference type="ARBA" id="ARBA00033094"/>
    </source>
</evidence>
<dbReference type="AlphaFoldDB" id="A0A9W7XI87"/>
<accession>A0A9W7XI87</accession>
<dbReference type="SMART" id="SM00729">
    <property type="entry name" value="Elp3"/>
    <property type="match status" value="1"/>
</dbReference>
<proteinExistence type="inferred from homology"/>
<dbReference type="SFLD" id="SFLDF00562">
    <property type="entry name" value="HemN-like__clustered_with_heat"/>
    <property type="match status" value="1"/>
</dbReference>
<dbReference type="InterPro" id="IPR006638">
    <property type="entry name" value="Elp3/MiaA/NifB-like_rSAM"/>
</dbReference>
<dbReference type="EMBL" id="JANBOH010000304">
    <property type="protein sequence ID" value="KAJ1643033.1"/>
    <property type="molecule type" value="Genomic_DNA"/>
</dbReference>
<dbReference type="Pfam" id="PF06969">
    <property type="entry name" value="HemN_C"/>
    <property type="match status" value="1"/>
</dbReference>
<evidence type="ECO:0000256" key="4">
    <source>
        <dbReference type="ARBA" id="ARBA00022691"/>
    </source>
</evidence>
<dbReference type="SFLD" id="SFLDF00288">
    <property type="entry name" value="HemN-like__clustered_with_nucl"/>
    <property type="match status" value="1"/>
</dbReference>
<comment type="similarity">
    <text evidence="1">Belongs to the anaerobic coproporphyrinogen-III oxidase family. HemW subfamily.</text>
</comment>
<evidence type="ECO:0000256" key="10">
    <source>
        <dbReference type="ARBA" id="ARBA00045130"/>
    </source>
</evidence>
<keyword evidence="7" id="KW-0411">Iron-sulfur</keyword>